<feature type="compositionally biased region" description="Polar residues" evidence="1">
    <location>
        <begin position="363"/>
        <end position="372"/>
    </location>
</feature>
<dbReference type="HOGENOM" id="CLU_000288_7_34_1"/>
<dbReference type="InterPro" id="IPR001245">
    <property type="entry name" value="Ser-Thr/Tyr_kinase_cat_dom"/>
</dbReference>
<sequence length="392" mass="44798">MGGWTSGNPDIDKFIKDTMHEAQYDPVVRRNVFLGWVPFDRLADIIEIGEGGFSKVYSATWLDGYSYYANSHEKRQPVPIQVALKRLNGSQIMSDNYLNELKIHWGISISYGLKFYAMTKDPETNEFMMIMQFANKGSLRSILTNNFNNTLWNNKLKLLRDSANDLYKLHRSGYFHKDFHSGNILRVTDELSFVSDFGLSRPANEQNPDNKVYGVMPYIAPEVLNGESYTFSSDIYSLGVIMAELSSGKPPFYNKKHDISLTLAVCNGLRPEFGKGTPEFYKKLAYKCMSANPNERPSANELFNIFKFWLISVVEYRCKEEFGYNAKEIKEAFEKADEEIPNISTSYEKNSNAIYTSRKFSKPVNSSNTTNSKESDQDCDSQMVELEVPNSI</sequence>
<organism evidence="3 4">
    <name type="scientific">Rhizophagus irregularis (strain DAOM 197198w)</name>
    <name type="common">Glomus intraradices</name>
    <dbReference type="NCBI Taxonomy" id="1432141"/>
    <lineage>
        <taxon>Eukaryota</taxon>
        <taxon>Fungi</taxon>
        <taxon>Fungi incertae sedis</taxon>
        <taxon>Mucoromycota</taxon>
        <taxon>Glomeromycotina</taxon>
        <taxon>Glomeromycetes</taxon>
        <taxon>Glomerales</taxon>
        <taxon>Glomeraceae</taxon>
        <taxon>Rhizophagus</taxon>
    </lineage>
</organism>
<dbReference type="InterPro" id="IPR000719">
    <property type="entry name" value="Prot_kinase_dom"/>
</dbReference>
<feature type="region of interest" description="Disordered" evidence="1">
    <location>
        <begin position="361"/>
        <end position="392"/>
    </location>
</feature>
<dbReference type="Gene3D" id="1.10.510.10">
    <property type="entry name" value="Transferase(Phosphotransferase) domain 1"/>
    <property type="match status" value="1"/>
</dbReference>
<feature type="domain" description="Protein kinase" evidence="2">
    <location>
        <begin position="42"/>
        <end position="310"/>
    </location>
</feature>
<dbReference type="OrthoDB" id="5979581at2759"/>
<protein>
    <submittedName>
        <fullName evidence="3">Ste20p</fullName>
    </submittedName>
</protein>
<evidence type="ECO:0000259" key="2">
    <source>
        <dbReference type="PROSITE" id="PS50011"/>
    </source>
</evidence>
<dbReference type="EMBL" id="JEMT01008989">
    <property type="protein sequence ID" value="EXX78556.1"/>
    <property type="molecule type" value="Genomic_DNA"/>
</dbReference>
<comment type="caution">
    <text evidence="3">The sequence shown here is derived from an EMBL/GenBank/DDBJ whole genome shotgun (WGS) entry which is preliminary data.</text>
</comment>
<accession>A0A015M0Q2</accession>
<evidence type="ECO:0000256" key="1">
    <source>
        <dbReference type="SAM" id="MobiDB-lite"/>
    </source>
</evidence>
<dbReference type="Pfam" id="PF07714">
    <property type="entry name" value="PK_Tyr_Ser-Thr"/>
    <property type="match status" value="1"/>
</dbReference>
<dbReference type="InterPro" id="IPR011009">
    <property type="entry name" value="Kinase-like_dom_sf"/>
</dbReference>
<gene>
    <name evidence="3" type="ORF">RirG_013960</name>
</gene>
<dbReference type="AlphaFoldDB" id="A0A015M0Q2"/>
<dbReference type="PANTHER" id="PTHR44329">
    <property type="entry name" value="SERINE/THREONINE-PROTEIN KINASE TNNI3K-RELATED"/>
    <property type="match status" value="1"/>
</dbReference>
<reference evidence="3 4" key="1">
    <citation type="submission" date="2014-02" db="EMBL/GenBank/DDBJ databases">
        <title>Single nucleus genome sequencing reveals high similarity among nuclei of an endomycorrhizal fungus.</title>
        <authorList>
            <person name="Lin K."/>
            <person name="Geurts R."/>
            <person name="Zhang Z."/>
            <person name="Limpens E."/>
            <person name="Saunders D.G."/>
            <person name="Mu D."/>
            <person name="Pang E."/>
            <person name="Cao H."/>
            <person name="Cha H."/>
            <person name="Lin T."/>
            <person name="Zhou Q."/>
            <person name="Shang Y."/>
            <person name="Li Y."/>
            <person name="Ivanov S."/>
            <person name="Sharma T."/>
            <person name="Velzen R.V."/>
            <person name="Ruijter N.D."/>
            <person name="Aanen D.K."/>
            <person name="Win J."/>
            <person name="Kamoun S."/>
            <person name="Bisseling T."/>
            <person name="Huang S."/>
        </authorList>
    </citation>
    <scope>NUCLEOTIDE SEQUENCE [LARGE SCALE GENOMIC DNA]</scope>
    <source>
        <strain evidence="4">DAOM197198w</strain>
    </source>
</reference>
<proteinExistence type="predicted"/>
<dbReference type="PROSITE" id="PS50011">
    <property type="entry name" value="PROTEIN_KINASE_DOM"/>
    <property type="match status" value="1"/>
</dbReference>
<name>A0A015M0Q2_RHIIW</name>
<dbReference type="SUPFAM" id="SSF56112">
    <property type="entry name" value="Protein kinase-like (PK-like)"/>
    <property type="match status" value="1"/>
</dbReference>
<keyword evidence="4" id="KW-1185">Reference proteome</keyword>
<dbReference type="GO" id="GO:0004674">
    <property type="term" value="F:protein serine/threonine kinase activity"/>
    <property type="evidence" value="ECO:0007669"/>
    <property type="project" value="TreeGrafter"/>
</dbReference>
<evidence type="ECO:0000313" key="3">
    <source>
        <dbReference type="EMBL" id="EXX78556.1"/>
    </source>
</evidence>
<dbReference type="Proteomes" id="UP000022910">
    <property type="component" value="Unassembled WGS sequence"/>
</dbReference>
<dbReference type="InterPro" id="IPR051681">
    <property type="entry name" value="Ser/Thr_Kinases-Pseudokinases"/>
</dbReference>
<dbReference type="GO" id="GO:0005524">
    <property type="term" value="F:ATP binding"/>
    <property type="evidence" value="ECO:0007669"/>
    <property type="project" value="InterPro"/>
</dbReference>
<evidence type="ECO:0000313" key="4">
    <source>
        <dbReference type="Proteomes" id="UP000022910"/>
    </source>
</evidence>